<dbReference type="RefSeq" id="XP_002116385.1">
    <property type="nucleotide sequence ID" value="XM_002116349.1"/>
</dbReference>
<organism evidence="4 5">
    <name type="scientific">Trichoplax adhaerens</name>
    <name type="common">Trichoplax reptans</name>
    <dbReference type="NCBI Taxonomy" id="10228"/>
    <lineage>
        <taxon>Eukaryota</taxon>
        <taxon>Metazoa</taxon>
        <taxon>Placozoa</taxon>
        <taxon>Uniplacotomia</taxon>
        <taxon>Trichoplacea</taxon>
        <taxon>Trichoplacidae</taxon>
        <taxon>Trichoplax</taxon>
    </lineage>
</organism>
<dbReference type="GeneID" id="6757598"/>
<reference evidence="4 5" key="1">
    <citation type="journal article" date="2008" name="Nature">
        <title>The Trichoplax genome and the nature of placozoans.</title>
        <authorList>
            <person name="Srivastava M."/>
            <person name="Begovic E."/>
            <person name="Chapman J."/>
            <person name="Putnam N.H."/>
            <person name="Hellsten U."/>
            <person name="Kawashima T."/>
            <person name="Kuo A."/>
            <person name="Mitros T."/>
            <person name="Salamov A."/>
            <person name="Carpenter M.L."/>
            <person name="Signorovitch A.Y."/>
            <person name="Moreno M.A."/>
            <person name="Kamm K."/>
            <person name="Grimwood J."/>
            <person name="Schmutz J."/>
            <person name="Shapiro H."/>
            <person name="Grigoriev I.V."/>
            <person name="Buss L.W."/>
            <person name="Schierwater B."/>
            <person name="Dellaporta S.L."/>
            <person name="Rokhsar D.S."/>
        </authorList>
    </citation>
    <scope>NUCLEOTIDE SEQUENCE [LARGE SCALE GENOMIC DNA]</scope>
    <source>
        <strain evidence="4 5">Grell-BS-1999</strain>
    </source>
</reference>
<dbReference type="eggNOG" id="ENOG502S458">
    <property type="taxonomic scope" value="Eukaryota"/>
</dbReference>
<dbReference type="KEGG" id="tad:TRIADDRAFT_7666"/>
<evidence type="ECO:0000259" key="3">
    <source>
        <dbReference type="Pfam" id="PF13359"/>
    </source>
</evidence>
<dbReference type="Proteomes" id="UP000009022">
    <property type="component" value="Unassembled WGS sequence"/>
</dbReference>
<dbReference type="EMBL" id="DS985255">
    <property type="protein sequence ID" value="EDV21055.1"/>
    <property type="molecule type" value="Genomic_DNA"/>
</dbReference>
<dbReference type="PhylomeDB" id="B3S880"/>
<feature type="non-terminal residue" evidence="4">
    <location>
        <position position="1"/>
    </location>
</feature>
<feature type="non-terminal residue" evidence="4">
    <location>
        <position position="157"/>
    </location>
</feature>
<evidence type="ECO:0000313" key="5">
    <source>
        <dbReference type="Proteomes" id="UP000009022"/>
    </source>
</evidence>
<sequence length="157" mass="17468">RPSNLSAKAQTWSSYRHSNTIKYLIGITPAGAVSFLSSGWGGKVSDNEITLRSGFLEKLNQNDVILADKGFLVKKELALRGAILKIPSCIRGKKQLPAREVDQSRELCHVRIHVERVIGRLKRFKLLQTTIPISQVQLLDHVMIAVAGIVNMNRSII</sequence>
<comment type="cofactor">
    <cofactor evidence="1">
        <name>a divalent metal cation</name>
        <dbReference type="ChEBI" id="CHEBI:60240"/>
    </cofactor>
</comment>
<evidence type="ECO:0000256" key="1">
    <source>
        <dbReference type="ARBA" id="ARBA00001968"/>
    </source>
</evidence>
<keyword evidence="5" id="KW-1185">Reference proteome</keyword>
<dbReference type="CTD" id="6757598"/>
<proteinExistence type="predicted"/>
<accession>B3S880</accession>
<gene>
    <name evidence="4" type="ORF">TRIADDRAFT_7666</name>
</gene>
<dbReference type="AlphaFoldDB" id="B3S880"/>
<dbReference type="STRING" id="10228.B3S880"/>
<feature type="domain" description="DDE Tnp4" evidence="3">
    <location>
        <begin position="1"/>
        <end position="151"/>
    </location>
</feature>
<dbReference type="PANTHER" id="PTHR23080">
    <property type="entry name" value="THAP DOMAIN PROTEIN"/>
    <property type="match status" value="1"/>
</dbReference>
<keyword evidence="2" id="KW-0479">Metal-binding</keyword>
<dbReference type="OrthoDB" id="6369483at2759"/>
<dbReference type="Pfam" id="PF13359">
    <property type="entry name" value="DDE_Tnp_4"/>
    <property type="match status" value="1"/>
</dbReference>
<protein>
    <recommendedName>
        <fullName evidence="3">DDE Tnp4 domain-containing protein</fullName>
    </recommendedName>
</protein>
<dbReference type="GO" id="GO:0046872">
    <property type="term" value="F:metal ion binding"/>
    <property type="evidence" value="ECO:0007669"/>
    <property type="project" value="UniProtKB-KW"/>
</dbReference>
<evidence type="ECO:0000313" key="4">
    <source>
        <dbReference type="EMBL" id="EDV21055.1"/>
    </source>
</evidence>
<dbReference type="OMA" id="WITILYR"/>
<dbReference type="InParanoid" id="B3S880"/>
<dbReference type="HOGENOM" id="CLU_025643_3_0_1"/>
<dbReference type="InterPro" id="IPR027806">
    <property type="entry name" value="HARBI1_dom"/>
</dbReference>
<evidence type="ECO:0000256" key="2">
    <source>
        <dbReference type="ARBA" id="ARBA00022723"/>
    </source>
</evidence>
<name>B3S880_TRIAD</name>